<protein>
    <submittedName>
        <fullName evidence="2">Por secretion system C-terminal sorting domain-containing protein</fullName>
    </submittedName>
</protein>
<proteinExistence type="predicted"/>
<evidence type="ECO:0000313" key="2">
    <source>
        <dbReference type="EMBL" id="SFF03575.1"/>
    </source>
</evidence>
<name>A0A1I2FE99_9BACT</name>
<reference evidence="2 3" key="1">
    <citation type="submission" date="2016-10" db="EMBL/GenBank/DDBJ databases">
        <authorList>
            <person name="de Groot N.N."/>
        </authorList>
    </citation>
    <scope>NUCLEOTIDE SEQUENCE [LARGE SCALE GENOMIC DNA]</scope>
    <source>
        <strain evidence="2 3">DSM 26130</strain>
    </source>
</reference>
<dbReference type="InterPro" id="IPR026444">
    <property type="entry name" value="Secre_tail"/>
</dbReference>
<dbReference type="RefSeq" id="WP_093833769.1">
    <property type="nucleotide sequence ID" value="NZ_FOLQ01000025.1"/>
</dbReference>
<keyword evidence="1" id="KW-0732">Signal</keyword>
<sequence>MKYLCLLFILFISIHRSAAQQTLTPVQLVSFVGHHAPGIGAVLTWQSSRETNNAYFDVQRTVDFNTFKTLGRVAGKGTTDVLTDYTFTDTAMPEGLSYYRLVQVDTNGKQYFYLSIAIFHGDDTPPPPLRITPSPVENLMNLDLANGERVSEASVYNMKGYLLQKTTAPVSNVSLLPTGVYIVNVLTTTGQTLKLRFMKQ</sequence>
<evidence type="ECO:0000313" key="3">
    <source>
        <dbReference type="Proteomes" id="UP000198598"/>
    </source>
</evidence>
<feature type="signal peptide" evidence="1">
    <location>
        <begin position="1"/>
        <end position="18"/>
    </location>
</feature>
<dbReference type="EMBL" id="FOLQ01000025">
    <property type="protein sequence ID" value="SFF03575.1"/>
    <property type="molecule type" value="Genomic_DNA"/>
</dbReference>
<evidence type="ECO:0000256" key="1">
    <source>
        <dbReference type="SAM" id="SignalP"/>
    </source>
</evidence>
<dbReference type="AlphaFoldDB" id="A0A1I2FE99"/>
<accession>A0A1I2FE99</accession>
<gene>
    <name evidence="2" type="ORF">SAMN05216167_12563</name>
</gene>
<dbReference type="NCBIfam" id="TIGR04183">
    <property type="entry name" value="Por_Secre_tail"/>
    <property type="match status" value="1"/>
</dbReference>
<dbReference type="STRING" id="662367.SAMN05216167_12563"/>
<keyword evidence="3" id="KW-1185">Reference proteome</keyword>
<dbReference type="OrthoDB" id="931876at2"/>
<organism evidence="2 3">
    <name type="scientific">Spirosoma endophyticum</name>
    <dbReference type="NCBI Taxonomy" id="662367"/>
    <lineage>
        <taxon>Bacteria</taxon>
        <taxon>Pseudomonadati</taxon>
        <taxon>Bacteroidota</taxon>
        <taxon>Cytophagia</taxon>
        <taxon>Cytophagales</taxon>
        <taxon>Cytophagaceae</taxon>
        <taxon>Spirosoma</taxon>
    </lineage>
</organism>
<feature type="chain" id="PRO_5011761668" evidence="1">
    <location>
        <begin position="19"/>
        <end position="200"/>
    </location>
</feature>
<dbReference type="Proteomes" id="UP000198598">
    <property type="component" value="Unassembled WGS sequence"/>
</dbReference>